<evidence type="ECO:0000313" key="2">
    <source>
        <dbReference type="Proteomes" id="UP000236732"/>
    </source>
</evidence>
<organism evidence="1 2">
    <name type="scientific">Nonomuraea solani</name>
    <dbReference type="NCBI Taxonomy" id="1144553"/>
    <lineage>
        <taxon>Bacteria</taxon>
        <taxon>Bacillati</taxon>
        <taxon>Actinomycetota</taxon>
        <taxon>Actinomycetes</taxon>
        <taxon>Streptosporangiales</taxon>
        <taxon>Streptosporangiaceae</taxon>
        <taxon>Nonomuraea</taxon>
    </lineage>
</organism>
<dbReference type="EMBL" id="FNVT01000010">
    <property type="protein sequence ID" value="SEG97320.1"/>
    <property type="molecule type" value="Genomic_DNA"/>
</dbReference>
<reference evidence="1 2" key="1">
    <citation type="submission" date="2016-10" db="EMBL/GenBank/DDBJ databases">
        <authorList>
            <person name="de Groot N.N."/>
        </authorList>
    </citation>
    <scope>NUCLEOTIDE SEQUENCE [LARGE SCALE GENOMIC DNA]</scope>
    <source>
        <strain evidence="1 2">CGMCC 4.7037</strain>
    </source>
</reference>
<accession>A0A1H6EHM4</accession>
<gene>
    <name evidence="1" type="ORF">SAMN05444920_110317</name>
</gene>
<dbReference type="Proteomes" id="UP000236732">
    <property type="component" value="Unassembled WGS sequence"/>
</dbReference>
<proteinExistence type="predicted"/>
<evidence type="ECO:0000313" key="1">
    <source>
        <dbReference type="EMBL" id="SEG97320.1"/>
    </source>
</evidence>
<dbReference type="AlphaFoldDB" id="A0A1H6EHM4"/>
<sequence length="134" mass="14992">MEEEITAVLGGIDVVMEPLTHNPLNAVTGGIWRVRRGSRSAVLKVLTRRKDAPDGWRHSEDPRHWNYWRREADVYADGLPRLWAGSGLRDSVFDLFLPAALLPALDAAVYGAYVRGLRESGWADEARRLADAVL</sequence>
<dbReference type="RefSeq" id="WP_160150479.1">
    <property type="nucleotide sequence ID" value="NZ_FNVT01000010.1"/>
</dbReference>
<name>A0A1H6EHM4_9ACTN</name>
<protein>
    <submittedName>
        <fullName evidence="1">Uncharacterized protein</fullName>
    </submittedName>
</protein>
<dbReference type="OrthoDB" id="3816435at2"/>
<keyword evidence="2" id="KW-1185">Reference proteome</keyword>